<keyword evidence="1" id="KW-0472">Membrane</keyword>
<feature type="transmembrane region" description="Helical" evidence="1">
    <location>
        <begin position="7"/>
        <end position="28"/>
    </location>
</feature>
<feature type="transmembrane region" description="Helical" evidence="1">
    <location>
        <begin position="40"/>
        <end position="58"/>
    </location>
</feature>
<dbReference type="EMBL" id="JAVRHK010000005">
    <property type="protein sequence ID" value="MDT0676643.1"/>
    <property type="molecule type" value="Genomic_DNA"/>
</dbReference>
<reference evidence="2 3" key="1">
    <citation type="submission" date="2023-09" db="EMBL/GenBank/DDBJ databases">
        <authorList>
            <person name="Rey-Velasco X."/>
        </authorList>
    </citation>
    <scope>NUCLEOTIDE SEQUENCE [LARGE SCALE GENOMIC DNA]</scope>
    <source>
        <strain evidence="2 3">F117</strain>
    </source>
</reference>
<dbReference type="RefSeq" id="WP_311502988.1">
    <property type="nucleotide sequence ID" value="NZ_JAVRHK010000005.1"/>
</dbReference>
<protein>
    <submittedName>
        <fullName evidence="2">DUF4383 domain-containing protein</fullName>
    </submittedName>
</protein>
<gene>
    <name evidence="2" type="ORF">RM539_08625</name>
</gene>
<feature type="transmembrane region" description="Helical" evidence="1">
    <location>
        <begin position="65"/>
        <end position="86"/>
    </location>
</feature>
<dbReference type="Proteomes" id="UP001262582">
    <property type="component" value="Unassembled WGS sequence"/>
</dbReference>
<organism evidence="2 3">
    <name type="scientific">Autumnicola musiva</name>
    <dbReference type="NCBI Taxonomy" id="3075589"/>
    <lineage>
        <taxon>Bacteria</taxon>
        <taxon>Pseudomonadati</taxon>
        <taxon>Bacteroidota</taxon>
        <taxon>Flavobacteriia</taxon>
        <taxon>Flavobacteriales</taxon>
        <taxon>Flavobacteriaceae</taxon>
        <taxon>Autumnicola</taxon>
    </lineage>
</organism>
<evidence type="ECO:0000313" key="3">
    <source>
        <dbReference type="Proteomes" id="UP001262582"/>
    </source>
</evidence>
<dbReference type="Pfam" id="PF14325">
    <property type="entry name" value="DUF4383"/>
    <property type="match status" value="1"/>
</dbReference>
<accession>A0ABU3D533</accession>
<comment type="caution">
    <text evidence="2">The sequence shown here is derived from an EMBL/GenBank/DDBJ whole genome shotgun (WGS) entry which is preliminary data.</text>
</comment>
<evidence type="ECO:0000313" key="2">
    <source>
        <dbReference type="EMBL" id="MDT0676643.1"/>
    </source>
</evidence>
<keyword evidence="1" id="KW-0812">Transmembrane</keyword>
<feature type="transmembrane region" description="Helical" evidence="1">
    <location>
        <begin position="98"/>
        <end position="118"/>
    </location>
</feature>
<keyword evidence="3" id="KW-1185">Reference proteome</keyword>
<sequence>MSREVRVSNFYAILIGGFLVIQGSWGLIDPPPFEIFSTNIAHAVIHIVLGIVGLWMGIKGNSYKFNLFLGILLLAVGVLWFIPGIQDLLINLLNINRAVAYLNISIGVVSLFTAFALGSSRTTANREI</sequence>
<evidence type="ECO:0000256" key="1">
    <source>
        <dbReference type="SAM" id="Phobius"/>
    </source>
</evidence>
<proteinExistence type="predicted"/>
<keyword evidence="1" id="KW-1133">Transmembrane helix</keyword>
<name>A0ABU3D533_9FLAO</name>